<dbReference type="RefSeq" id="WP_344665085.1">
    <property type="nucleotide sequence ID" value="NZ_BAAAQN010000007.1"/>
</dbReference>
<evidence type="ECO:0000313" key="1">
    <source>
        <dbReference type="EMBL" id="GAA2021635.1"/>
    </source>
</evidence>
<protein>
    <recommendedName>
        <fullName evidence="3">Ester cyclase</fullName>
    </recommendedName>
</protein>
<dbReference type="InterPro" id="IPR032710">
    <property type="entry name" value="NTF2-like_dom_sf"/>
</dbReference>
<name>A0ABP5F9E7_9ACTN</name>
<dbReference type="PANTHER" id="PTHR38436:SF1">
    <property type="entry name" value="ESTER CYCLASE"/>
    <property type="match status" value="1"/>
</dbReference>
<dbReference type="Pfam" id="PF07366">
    <property type="entry name" value="SnoaL"/>
    <property type="match status" value="1"/>
</dbReference>
<reference evidence="2" key="1">
    <citation type="journal article" date="2019" name="Int. J. Syst. Evol. Microbiol.">
        <title>The Global Catalogue of Microorganisms (GCM) 10K type strain sequencing project: providing services to taxonomists for standard genome sequencing and annotation.</title>
        <authorList>
            <consortium name="The Broad Institute Genomics Platform"/>
            <consortium name="The Broad Institute Genome Sequencing Center for Infectious Disease"/>
            <person name="Wu L."/>
            <person name="Ma J."/>
        </authorList>
    </citation>
    <scope>NUCLEOTIDE SEQUENCE [LARGE SCALE GENOMIC DNA]</scope>
    <source>
        <strain evidence="2">JCM 16014</strain>
    </source>
</reference>
<comment type="caution">
    <text evidence="1">The sequence shown here is derived from an EMBL/GenBank/DDBJ whole genome shotgun (WGS) entry which is preliminary data.</text>
</comment>
<dbReference type="SUPFAM" id="SSF54427">
    <property type="entry name" value="NTF2-like"/>
    <property type="match status" value="1"/>
</dbReference>
<keyword evidence="2" id="KW-1185">Reference proteome</keyword>
<dbReference type="EMBL" id="BAAAQN010000007">
    <property type="protein sequence ID" value="GAA2021635.1"/>
    <property type="molecule type" value="Genomic_DNA"/>
</dbReference>
<organism evidence="1 2">
    <name type="scientific">Catenulispora yoronensis</name>
    <dbReference type="NCBI Taxonomy" id="450799"/>
    <lineage>
        <taxon>Bacteria</taxon>
        <taxon>Bacillati</taxon>
        <taxon>Actinomycetota</taxon>
        <taxon>Actinomycetes</taxon>
        <taxon>Catenulisporales</taxon>
        <taxon>Catenulisporaceae</taxon>
        <taxon>Catenulispora</taxon>
    </lineage>
</organism>
<dbReference type="Gene3D" id="3.10.450.50">
    <property type="match status" value="1"/>
</dbReference>
<evidence type="ECO:0000313" key="2">
    <source>
        <dbReference type="Proteomes" id="UP001500751"/>
    </source>
</evidence>
<dbReference type="InterPro" id="IPR009959">
    <property type="entry name" value="Cyclase_SnoaL-like"/>
</dbReference>
<gene>
    <name evidence="1" type="ORF">GCM10009839_18460</name>
</gene>
<dbReference type="Proteomes" id="UP001500751">
    <property type="component" value="Unassembled WGS sequence"/>
</dbReference>
<evidence type="ECO:0008006" key="3">
    <source>
        <dbReference type="Google" id="ProtNLM"/>
    </source>
</evidence>
<proteinExistence type="predicted"/>
<accession>A0ABP5F9E7</accession>
<sequence length="158" mass="17526">MTAQTSDTQTSDAQTSDRKQVIIDFVAALNGGVDADWSRHLAPDVIDHNKIIFGEEDAPGAAIEGFRQQLAAFSIGEPGDGFRIEQLLGEGEDVVARMRVAGVHTGYHPRMPEPTGRRCDVEQIWIFTVRDGRISEIRAVSDRLGMFIQLGWDWPTMD</sequence>
<dbReference type="PANTHER" id="PTHR38436">
    <property type="entry name" value="POLYKETIDE CYCLASE SNOAL-LIKE DOMAIN"/>
    <property type="match status" value="1"/>
</dbReference>